<dbReference type="PANTHER" id="PTHR30143:SF0">
    <property type="entry name" value="2-KETO-4-PENTENOATE HYDRATASE"/>
    <property type="match status" value="1"/>
</dbReference>
<dbReference type="PANTHER" id="PTHR30143">
    <property type="entry name" value="ACID HYDRATASE"/>
    <property type="match status" value="1"/>
</dbReference>
<keyword evidence="1" id="KW-0378">Hydrolase</keyword>
<dbReference type="AlphaFoldDB" id="A0AAW9RQN1"/>
<dbReference type="Proteomes" id="UP001378188">
    <property type="component" value="Unassembled WGS sequence"/>
</dbReference>
<dbReference type="GO" id="GO:0008684">
    <property type="term" value="F:2-oxopent-4-enoate hydratase activity"/>
    <property type="evidence" value="ECO:0007669"/>
    <property type="project" value="TreeGrafter"/>
</dbReference>
<evidence type="ECO:0000313" key="1">
    <source>
        <dbReference type="EMBL" id="MEJ8571704.1"/>
    </source>
</evidence>
<dbReference type="GO" id="GO:0016787">
    <property type="term" value="F:hydrolase activity"/>
    <property type="evidence" value="ECO:0007669"/>
    <property type="project" value="UniProtKB-KW"/>
</dbReference>
<organism evidence="1 2">
    <name type="scientific">Microbaculum marinum</name>
    <dbReference type="NCBI Taxonomy" id="1764581"/>
    <lineage>
        <taxon>Bacteria</taxon>
        <taxon>Pseudomonadati</taxon>
        <taxon>Pseudomonadota</taxon>
        <taxon>Alphaproteobacteria</taxon>
        <taxon>Hyphomicrobiales</taxon>
        <taxon>Tepidamorphaceae</taxon>
        <taxon>Microbaculum</taxon>
    </lineage>
</organism>
<keyword evidence="2" id="KW-1185">Reference proteome</keyword>
<gene>
    <name evidence="1" type="ORF">V3328_09490</name>
</gene>
<reference evidence="1 2" key="1">
    <citation type="submission" date="2024-02" db="EMBL/GenBank/DDBJ databases">
        <title>Genome analysis and characterization of Microbaculum marinisediminis sp. nov., isolated from marine sediment.</title>
        <authorList>
            <person name="Du Z.-J."/>
            <person name="Ye Y.-Q."/>
            <person name="Zhang Z.-R."/>
            <person name="Yuan S.-M."/>
            <person name="Zhang X.-Y."/>
        </authorList>
    </citation>
    <scope>NUCLEOTIDE SEQUENCE [LARGE SCALE GENOMIC DNA]</scope>
    <source>
        <strain evidence="1 2">SDUM1044001</strain>
    </source>
</reference>
<dbReference type="SUPFAM" id="SSF56529">
    <property type="entry name" value="FAH"/>
    <property type="match status" value="1"/>
</dbReference>
<dbReference type="EMBL" id="JAZHOF010000003">
    <property type="protein sequence ID" value="MEJ8571704.1"/>
    <property type="molecule type" value="Genomic_DNA"/>
</dbReference>
<dbReference type="Gene3D" id="3.90.850.10">
    <property type="entry name" value="Fumarylacetoacetase-like, C-terminal domain"/>
    <property type="match status" value="1"/>
</dbReference>
<name>A0AAW9RQN1_9HYPH</name>
<comment type="caution">
    <text evidence="1">The sequence shown here is derived from an EMBL/GenBank/DDBJ whole genome shotgun (WGS) entry which is preliminary data.</text>
</comment>
<protein>
    <submittedName>
        <fullName evidence="1">Fumarylacetoacetate hydrolase family protein</fullName>
    </submittedName>
</protein>
<dbReference type="InterPro" id="IPR036663">
    <property type="entry name" value="Fumarylacetoacetase_C_sf"/>
</dbReference>
<dbReference type="GO" id="GO:0005737">
    <property type="term" value="C:cytoplasm"/>
    <property type="evidence" value="ECO:0007669"/>
    <property type="project" value="TreeGrafter"/>
</dbReference>
<dbReference type="RefSeq" id="WP_340329398.1">
    <property type="nucleotide sequence ID" value="NZ_JAZHOF010000003.1"/>
</dbReference>
<accession>A0AAW9RQN1</accession>
<proteinExistence type="predicted"/>
<dbReference type="InterPro" id="IPR050772">
    <property type="entry name" value="Hydratase-Decarb/MhpD_sf"/>
</dbReference>
<evidence type="ECO:0000313" key="2">
    <source>
        <dbReference type="Proteomes" id="UP001378188"/>
    </source>
</evidence>
<sequence>MTGNSAAEIGAAVASARRRGTMMAAPAGWPPAGSGAAEEIQAAAAAAMGEPVAGWKIGATSREAQAIMGCDGPFFGPLFAPRVHEGGSSLPFVEGTLGVECEYAFRISTDQPAVKSDYDDQSVADLVGACHPALEIVGRRVRGDGFPSVNEAIADFALNVAFVHGPRIDGWRDADLAGTPVRGFVGEEETNAGHGSNVLGHPLKALAWLANALAVRGTGLKAGDWVSTGTCLGVVPAAAGSTVSGDYGRMGRVAVRFDG</sequence>